<dbReference type="GO" id="GO:0003677">
    <property type="term" value="F:DNA binding"/>
    <property type="evidence" value="ECO:0007669"/>
    <property type="project" value="UniProtKB-KW"/>
</dbReference>
<dbReference type="RefSeq" id="WP_069968766.1">
    <property type="nucleotide sequence ID" value="NZ_CM124774.1"/>
</dbReference>
<feature type="domain" description="HTH lysR-type" evidence="5">
    <location>
        <begin position="9"/>
        <end position="66"/>
    </location>
</feature>
<evidence type="ECO:0000256" key="3">
    <source>
        <dbReference type="ARBA" id="ARBA00023125"/>
    </source>
</evidence>
<evidence type="ECO:0000256" key="4">
    <source>
        <dbReference type="ARBA" id="ARBA00023163"/>
    </source>
</evidence>
<dbReference type="OrthoDB" id="528082at2"/>
<dbReference type="GO" id="GO:0003700">
    <property type="term" value="F:DNA-binding transcription factor activity"/>
    <property type="evidence" value="ECO:0007669"/>
    <property type="project" value="InterPro"/>
</dbReference>
<evidence type="ECO:0000256" key="1">
    <source>
        <dbReference type="ARBA" id="ARBA00009437"/>
    </source>
</evidence>
<dbReference type="InterPro" id="IPR037402">
    <property type="entry name" value="YidZ_PBP2"/>
</dbReference>
<dbReference type="SUPFAM" id="SSF53850">
    <property type="entry name" value="Periplasmic binding protein-like II"/>
    <property type="match status" value="1"/>
</dbReference>
<dbReference type="InterPro" id="IPR005119">
    <property type="entry name" value="LysR_subst-bd"/>
</dbReference>
<evidence type="ECO:0000259" key="5">
    <source>
        <dbReference type="PROSITE" id="PS50931"/>
    </source>
</evidence>
<dbReference type="AlphaFoldDB" id="A0A1E5QFX7"/>
<name>A0A1E5QFX7_9CYAN</name>
<dbReference type="Pfam" id="PF03466">
    <property type="entry name" value="LysR_substrate"/>
    <property type="match status" value="1"/>
</dbReference>
<sequence>MKSIDLGAVDLNLLVAFESLYLHQSVTLAAQRIRIGQPAMSAALGRLRSLFNDELFVRVGREMKPTAKAVAIAPQVMSALDTIRGTLASLQTFDPASSQKTFTVATSDYFASMILPVLLGILRHQAPQVNLRLLPVEKESLVNSIENDTFDVAVGTFANLPPYILQQTLLSEQFAGIVRRGHPALEDGVISLENFVRFPHALFTLRRDEIGIVDRALAKQDLKRRIALTVPYWFALPSAIAASDLIVAIPSCMATHVTQHYCLQAFNIPLDLPSWPISMVWSTLNDQNPENLWLRQTIQHACQRIVEARNIKE</sequence>
<dbReference type="Pfam" id="PF00126">
    <property type="entry name" value="HTH_1"/>
    <property type="match status" value="1"/>
</dbReference>
<organism evidence="6">
    <name type="scientific">Desertifilum tharense IPPAS B-1220</name>
    <dbReference type="NCBI Taxonomy" id="1781255"/>
    <lineage>
        <taxon>Bacteria</taxon>
        <taxon>Bacillati</taxon>
        <taxon>Cyanobacteriota</taxon>
        <taxon>Cyanophyceae</taxon>
        <taxon>Desertifilales</taxon>
        <taxon>Desertifilaceae</taxon>
        <taxon>Desertifilum</taxon>
    </lineage>
</organism>
<dbReference type="InterPro" id="IPR050389">
    <property type="entry name" value="LysR-type_TF"/>
</dbReference>
<dbReference type="EMBL" id="MJGC01000084">
    <property type="protein sequence ID" value="OEJ73600.1"/>
    <property type="molecule type" value="Genomic_DNA"/>
</dbReference>
<dbReference type="SUPFAM" id="SSF46785">
    <property type="entry name" value="Winged helix' DNA-binding domain"/>
    <property type="match status" value="1"/>
</dbReference>
<evidence type="ECO:0000256" key="2">
    <source>
        <dbReference type="ARBA" id="ARBA00023015"/>
    </source>
</evidence>
<comment type="similarity">
    <text evidence="1">Belongs to the LysR transcriptional regulatory family.</text>
</comment>
<comment type="caution">
    <text evidence="6">The sequence shown here is derived from an EMBL/GenBank/DDBJ whole genome shotgun (WGS) entry which is preliminary data.</text>
</comment>
<dbReference type="Gene3D" id="1.10.10.10">
    <property type="entry name" value="Winged helix-like DNA-binding domain superfamily/Winged helix DNA-binding domain"/>
    <property type="match status" value="1"/>
</dbReference>
<accession>A0A1E5QFX7</accession>
<dbReference type="CDD" id="cd08417">
    <property type="entry name" value="PBP2_Nitroaromatics_like"/>
    <property type="match status" value="1"/>
</dbReference>
<dbReference type="InterPro" id="IPR036390">
    <property type="entry name" value="WH_DNA-bd_sf"/>
</dbReference>
<dbReference type="InterPro" id="IPR036388">
    <property type="entry name" value="WH-like_DNA-bd_sf"/>
</dbReference>
<keyword evidence="4" id="KW-0804">Transcription</keyword>
<dbReference type="InterPro" id="IPR000847">
    <property type="entry name" value="LysR_HTH_N"/>
</dbReference>
<dbReference type="PANTHER" id="PTHR30118">
    <property type="entry name" value="HTH-TYPE TRANSCRIPTIONAL REGULATOR LEUO-RELATED"/>
    <property type="match status" value="1"/>
</dbReference>
<gene>
    <name evidence="6" type="ORF">BH720_18815</name>
</gene>
<keyword evidence="3" id="KW-0238">DNA-binding</keyword>
<keyword evidence="2" id="KW-0805">Transcription regulation</keyword>
<dbReference type="Gene3D" id="3.40.190.10">
    <property type="entry name" value="Periplasmic binding protein-like II"/>
    <property type="match status" value="2"/>
</dbReference>
<evidence type="ECO:0000313" key="6">
    <source>
        <dbReference type="EMBL" id="OEJ73600.1"/>
    </source>
</evidence>
<dbReference type="PROSITE" id="PS50931">
    <property type="entry name" value="HTH_LYSR"/>
    <property type="match status" value="1"/>
</dbReference>
<dbReference type="PRINTS" id="PR00039">
    <property type="entry name" value="HTHLYSR"/>
</dbReference>
<dbReference type="STRING" id="1781255.BH720_18815"/>
<proteinExistence type="inferred from homology"/>
<protein>
    <submittedName>
        <fullName evidence="6">Transcriptional regulator</fullName>
    </submittedName>
</protein>
<dbReference type="PANTHER" id="PTHR30118:SF15">
    <property type="entry name" value="TRANSCRIPTIONAL REGULATORY PROTEIN"/>
    <property type="match status" value="1"/>
</dbReference>
<reference evidence="6" key="1">
    <citation type="submission" date="2016-09" db="EMBL/GenBank/DDBJ databases">
        <title>Draft genome of thermotolerant cyanobacterium Desertifilum sp. strain IPPAS B-1220.</title>
        <authorList>
            <person name="Sinetova M.A."/>
            <person name="Bolakhan K."/>
            <person name="Zayadan B.K."/>
            <person name="Mironov K.S."/>
            <person name="Ustinova V."/>
            <person name="Kupriyanova E.V."/>
            <person name="Sidorov R.A."/>
            <person name="Skrypnik A.N."/>
            <person name="Gogoleva N.E."/>
            <person name="Gogolev Y.V."/>
            <person name="Los D.A."/>
        </authorList>
    </citation>
    <scope>NUCLEOTIDE SEQUENCE [LARGE SCALE GENOMIC DNA]</scope>
    <source>
        <strain evidence="6">IPPAS B-1220</strain>
    </source>
</reference>